<dbReference type="EMBL" id="SMAD01000006">
    <property type="protein sequence ID" value="TCS86726.1"/>
    <property type="molecule type" value="Genomic_DNA"/>
</dbReference>
<protein>
    <submittedName>
        <fullName evidence="2">Putative transposase/invertase (TIGR01784 family)</fullName>
    </submittedName>
</protein>
<dbReference type="OrthoDB" id="9803508at2"/>
<evidence type="ECO:0000313" key="2">
    <source>
        <dbReference type="EMBL" id="TCS86726.1"/>
    </source>
</evidence>
<keyword evidence="3" id="KW-1185">Reference proteome</keyword>
<proteinExistence type="predicted"/>
<evidence type="ECO:0000256" key="1">
    <source>
        <dbReference type="SAM" id="MobiDB-lite"/>
    </source>
</evidence>
<accession>A0A4R3KPS3</accession>
<organism evidence="2 3">
    <name type="scientific">Anseongella ginsenosidimutans</name>
    <dbReference type="NCBI Taxonomy" id="496056"/>
    <lineage>
        <taxon>Bacteria</taxon>
        <taxon>Pseudomonadati</taxon>
        <taxon>Bacteroidota</taxon>
        <taxon>Sphingobacteriia</taxon>
        <taxon>Sphingobacteriales</taxon>
        <taxon>Sphingobacteriaceae</taxon>
        <taxon>Anseongella</taxon>
    </lineage>
</organism>
<dbReference type="Proteomes" id="UP000295807">
    <property type="component" value="Unassembled WGS sequence"/>
</dbReference>
<dbReference type="RefSeq" id="WP_132129297.1">
    <property type="nucleotide sequence ID" value="NZ_CP042432.1"/>
</dbReference>
<reference evidence="2 3" key="1">
    <citation type="submission" date="2019-03" db="EMBL/GenBank/DDBJ databases">
        <title>Genomic Encyclopedia of Type Strains, Phase IV (KMG-IV): sequencing the most valuable type-strain genomes for metagenomic binning, comparative biology and taxonomic classification.</title>
        <authorList>
            <person name="Goeker M."/>
        </authorList>
    </citation>
    <scope>NUCLEOTIDE SEQUENCE [LARGE SCALE GENOMIC DNA]</scope>
    <source>
        <strain evidence="2 3">DSM 21100</strain>
    </source>
</reference>
<dbReference type="AlphaFoldDB" id="A0A4R3KPS3"/>
<sequence length="187" mass="21933">MYQLKTKGECGNLPPRSNSGWQYRRESSWELRVKKRYRSSEYSNSGKDHSYPASFELILVELPRFTKTIAELQTNLDKWLYLMKALPHLQEQPSSFQGPLFEKLFQLTDYNKLKEDQKMTIDYDRDLRSIASASKREGRQEGLREGIQQQKHSSVLALIKQTDLNDQKIASIEGVEESFVRRVRAER</sequence>
<dbReference type="Pfam" id="PF12784">
    <property type="entry name" value="PDDEXK_2"/>
    <property type="match status" value="1"/>
</dbReference>
<feature type="region of interest" description="Disordered" evidence="1">
    <location>
        <begin position="1"/>
        <end position="21"/>
    </location>
</feature>
<evidence type="ECO:0000313" key="3">
    <source>
        <dbReference type="Proteomes" id="UP000295807"/>
    </source>
</evidence>
<comment type="caution">
    <text evidence="2">The sequence shown here is derived from an EMBL/GenBank/DDBJ whole genome shotgun (WGS) entry which is preliminary data.</text>
</comment>
<gene>
    <name evidence="2" type="ORF">EDD80_10635</name>
</gene>
<name>A0A4R3KPS3_9SPHI</name>